<evidence type="ECO:0000313" key="4">
    <source>
        <dbReference type="EMBL" id="CAB3734852.1"/>
    </source>
</evidence>
<dbReference type="PROSITE" id="PS51257">
    <property type="entry name" value="PROKAR_LIPOPROTEIN"/>
    <property type="match status" value="1"/>
</dbReference>
<accession>A0A6J5CDU5</accession>
<comment type="similarity">
    <text evidence="1">Belongs to the TrbG/VirB9 family.</text>
</comment>
<dbReference type="SUPFAM" id="SSF103088">
    <property type="entry name" value="OmpA-like"/>
    <property type="match status" value="1"/>
</dbReference>
<reference evidence="4 5" key="1">
    <citation type="submission" date="2020-04" db="EMBL/GenBank/DDBJ databases">
        <authorList>
            <person name="De Canck E."/>
        </authorList>
    </citation>
    <scope>NUCLEOTIDE SEQUENCE [LARGE SCALE GENOMIC DNA]</scope>
    <source>
        <strain evidence="4 5">LMG 22037</strain>
    </source>
</reference>
<evidence type="ECO:0008006" key="6">
    <source>
        <dbReference type="Google" id="ProtNLM"/>
    </source>
</evidence>
<protein>
    <recommendedName>
        <fullName evidence="6">OmpA-like domain-containing protein</fullName>
    </recommendedName>
</protein>
<dbReference type="CDD" id="cd06911">
    <property type="entry name" value="VirB9_CagX_TrbG"/>
    <property type="match status" value="1"/>
</dbReference>
<dbReference type="AlphaFoldDB" id="A0A6J5CDU5"/>
<gene>
    <name evidence="4" type="ORF">LMG22037_05910</name>
</gene>
<dbReference type="RefSeq" id="WP_051224382.1">
    <property type="nucleotide sequence ID" value="NZ_CADFGL010000047.1"/>
</dbReference>
<dbReference type="InterPro" id="IPR010258">
    <property type="entry name" value="Conjugal_tfr_TrbG/VirB9/CagX"/>
</dbReference>
<dbReference type="InterPro" id="IPR038161">
    <property type="entry name" value="VirB9/CagX/TrbG_C_sf"/>
</dbReference>
<evidence type="ECO:0000256" key="3">
    <source>
        <dbReference type="SAM" id="SignalP"/>
    </source>
</evidence>
<dbReference type="InterPro" id="IPR033645">
    <property type="entry name" value="VirB9/CagX/TrbG_C"/>
</dbReference>
<feature type="signal peptide" evidence="3">
    <location>
        <begin position="1"/>
        <end position="27"/>
    </location>
</feature>
<feature type="chain" id="PRO_5027020293" description="OmpA-like domain-containing protein" evidence="3">
    <location>
        <begin position="28"/>
        <end position="503"/>
    </location>
</feature>
<keyword evidence="2 3" id="KW-0732">Signal</keyword>
<evidence type="ECO:0000256" key="2">
    <source>
        <dbReference type="ARBA" id="ARBA00022729"/>
    </source>
</evidence>
<name>A0A6J5CDU5_9BURK</name>
<proteinExistence type="inferred from homology"/>
<evidence type="ECO:0000313" key="5">
    <source>
        <dbReference type="Proteomes" id="UP000494249"/>
    </source>
</evidence>
<dbReference type="Proteomes" id="UP000494249">
    <property type="component" value="Unassembled WGS sequence"/>
</dbReference>
<organism evidence="4 5">
    <name type="scientific">Paraburkholderia phenoliruptrix</name>
    <dbReference type="NCBI Taxonomy" id="252970"/>
    <lineage>
        <taxon>Bacteria</taxon>
        <taxon>Pseudomonadati</taxon>
        <taxon>Pseudomonadota</taxon>
        <taxon>Betaproteobacteria</taxon>
        <taxon>Burkholderiales</taxon>
        <taxon>Burkholderiaceae</taxon>
        <taxon>Paraburkholderia</taxon>
    </lineage>
</organism>
<dbReference type="Pfam" id="PF03524">
    <property type="entry name" value="CagX"/>
    <property type="match status" value="1"/>
</dbReference>
<dbReference type="EMBL" id="CADIKB010000049">
    <property type="protein sequence ID" value="CAB3734852.1"/>
    <property type="molecule type" value="Genomic_DNA"/>
</dbReference>
<sequence>MKLSLKSFAQLRIIAVALSGLAVTACATAPLPAASDRSYDFAYRATGGAGVRPSQVFDDGTKTYFQFPVGKTAPVIQLDDGGARRLLEPNQEGIYYTVPFVANRFVFQRGQETGVAEYNGAKPHVVDMSHVNEPGTVPASNVDAEGLYAVTQRNRPVYLRQTIQANSYATPVVGDNASWATELPTEDKFDVQFKRGSSTLLVPKRAAASEILSSAKRASRVVIMGRDDDSMMETLAVKRAGAVRDWLVKNGVPSNVINVTADTSGADGLDAEIRVYSKPAQVAVNYASPDSPAFKADAIQADVQSGAISREEGARRLAALAGYGERSDGDHSIANGGISLRATLAVFAEKEHYQLTWGVGVADKKIVVPAVDREPNFDAKLADLGKAGAAACNLGVDKDARMIYAEPDLSGLVQINAKAGIKTLSEANALLTVKLLASPKTMYVVDRVDDSDISVNWQDATTFTVPVREKMALTLDGKTLDLTHVGDSRYVVALQPSAGTTTK</sequence>
<dbReference type="InterPro" id="IPR036737">
    <property type="entry name" value="OmpA-like_sf"/>
</dbReference>
<dbReference type="Gene3D" id="2.60.40.2500">
    <property type="match status" value="1"/>
</dbReference>
<evidence type="ECO:0000256" key="1">
    <source>
        <dbReference type="ARBA" id="ARBA00006135"/>
    </source>
</evidence>